<comment type="caution">
    <text evidence="2">The sequence shown here is derived from an EMBL/GenBank/DDBJ whole genome shotgun (WGS) entry which is preliminary data.</text>
</comment>
<dbReference type="AlphaFoldDB" id="A0A921RG65"/>
<dbReference type="Proteomes" id="UP000807115">
    <property type="component" value="Chromosome 3"/>
</dbReference>
<gene>
    <name evidence="2" type="ORF">BDA96_03G351600</name>
</gene>
<feature type="compositionally biased region" description="Polar residues" evidence="1">
    <location>
        <begin position="1"/>
        <end position="25"/>
    </location>
</feature>
<organism evidence="2 3">
    <name type="scientific">Sorghum bicolor</name>
    <name type="common">Sorghum</name>
    <name type="synonym">Sorghum vulgare</name>
    <dbReference type="NCBI Taxonomy" id="4558"/>
    <lineage>
        <taxon>Eukaryota</taxon>
        <taxon>Viridiplantae</taxon>
        <taxon>Streptophyta</taxon>
        <taxon>Embryophyta</taxon>
        <taxon>Tracheophyta</taxon>
        <taxon>Spermatophyta</taxon>
        <taxon>Magnoliopsida</taxon>
        <taxon>Liliopsida</taxon>
        <taxon>Poales</taxon>
        <taxon>Poaceae</taxon>
        <taxon>PACMAD clade</taxon>
        <taxon>Panicoideae</taxon>
        <taxon>Andropogonodae</taxon>
        <taxon>Andropogoneae</taxon>
        <taxon>Sorghinae</taxon>
        <taxon>Sorghum</taxon>
    </lineage>
</organism>
<evidence type="ECO:0000313" key="2">
    <source>
        <dbReference type="EMBL" id="KAG0539783.1"/>
    </source>
</evidence>
<feature type="region of interest" description="Disordered" evidence="1">
    <location>
        <begin position="1"/>
        <end position="29"/>
    </location>
</feature>
<sequence length="97" mass="10104">MATQSSASGLRTPATVTLTNASSGSGAPPVLTLIASISGGGGVQLDTAVQRPRNTSNNATPEPERPIATYARVWLRPRTQNVPQAKMIILYISTGRS</sequence>
<evidence type="ECO:0000313" key="3">
    <source>
        <dbReference type="Proteomes" id="UP000807115"/>
    </source>
</evidence>
<proteinExistence type="predicted"/>
<accession>A0A921RG65</accession>
<dbReference type="EMBL" id="CM027682">
    <property type="protein sequence ID" value="KAG0539783.1"/>
    <property type="molecule type" value="Genomic_DNA"/>
</dbReference>
<reference evidence="2" key="1">
    <citation type="journal article" date="2019" name="BMC Genomics">
        <title>A new reference genome for Sorghum bicolor reveals high levels of sequence similarity between sweet and grain genotypes: implications for the genetics of sugar metabolism.</title>
        <authorList>
            <person name="Cooper E.A."/>
            <person name="Brenton Z.W."/>
            <person name="Flinn B.S."/>
            <person name="Jenkins J."/>
            <person name="Shu S."/>
            <person name="Flowers D."/>
            <person name="Luo F."/>
            <person name="Wang Y."/>
            <person name="Xia P."/>
            <person name="Barry K."/>
            <person name="Daum C."/>
            <person name="Lipzen A."/>
            <person name="Yoshinaga Y."/>
            <person name="Schmutz J."/>
            <person name="Saski C."/>
            <person name="Vermerris W."/>
            <person name="Kresovich S."/>
        </authorList>
    </citation>
    <scope>NUCLEOTIDE SEQUENCE</scope>
</reference>
<evidence type="ECO:0000256" key="1">
    <source>
        <dbReference type="SAM" id="MobiDB-lite"/>
    </source>
</evidence>
<reference evidence="2" key="2">
    <citation type="submission" date="2020-10" db="EMBL/GenBank/DDBJ databases">
        <authorList>
            <person name="Cooper E.A."/>
            <person name="Brenton Z.W."/>
            <person name="Flinn B.S."/>
            <person name="Jenkins J."/>
            <person name="Shu S."/>
            <person name="Flowers D."/>
            <person name="Luo F."/>
            <person name="Wang Y."/>
            <person name="Xia P."/>
            <person name="Barry K."/>
            <person name="Daum C."/>
            <person name="Lipzen A."/>
            <person name="Yoshinaga Y."/>
            <person name="Schmutz J."/>
            <person name="Saski C."/>
            <person name="Vermerris W."/>
            <person name="Kresovich S."/>
        </authorList>
    </citation>
    <scope>NUCLEOTIDE SEQUENCE</scope>
</reference>
<name>A0A921RG65_SORBI</name>
<protein>
    <submittedName>
        <fullName evidence="2">Uncharacterized protein</fullName>
    </submittedName>
</protein>